<dbReference type="AlphaFoldDB" id="A0A7J9CS98"/>
<evidence type="ECO:0000313" key="2">
    <source>
        <dbReference type="Proteomes" id="UP000593579"/>
    </source>
</evidence>
<evidence type="ECO:0000313" key="1">
    <source>
        <dbReference type="EMBL" id="MBA0751105.1"/>
    </source>
</evidence>
<dbReference type="EMBL" id="JABEZY010000012">
    <property type="protein sequence ID" value="MBA0751105.1"/>
    <property type="molecule type" value="Genomic_DNA"/>
</dbReference>
<comment type="caution">
    <text evidence="1">The sequence shown here is derived from an EMBL/GenBank/DDBJ whole genome shotgun (WGS) entry which is preliminary data.</text>
</comment>
<keyword evidence="2" id="KW-1185">Reference proteome</keyword>
<sequence length="135" mass="15703">MAEIGSVVLASQHAAKREFSYNGNPLPSELTVTVGSQQLTVRCRGNRDECRIYGEEWCRFVRQNMRAVVTLYAREKGEYLGIKSRKWGFQQLTFCCKRQGSKYHIHGTEWIRFAQQNSGKTITLYAKRENVRQKH</sequence>
<name>A0A7J9CS98_GOSGO</name>
<dbReference type="OrthoDB" id="949375at2759"/>
<proteinExistence type="predicted"/>
<organism evidence="1 2">
    <name type="scientific">Gossypium gossypioides</name>
    <name type="common">Mexican cotton</name>
    <name type="synonym">Selera gossypioides</name>
    <dbReference type="NCBI Taxonomy" id="34282"/>
    <lineage>
        <taxon>Eukaryota</taxon>
        <taxon>Viridiplantae</taxon>
        <taxon>Streptophyta</taxon>
        <taxon>Embryophyta</taxon>
        <taxon>Tracheophyta</taxon>
        <taxon>Spermatophyta</taxon>
        <taxon>Magnoliopsida</taxon>
        <taxon>eudicotyledons</taxon>
        <taxon>Gunneridae</taxon>
        <taxon>Pentapetalae</taxon>
        <taxon>rosids</taxon>
        <taxon>malvids</taxon>
        <taxon>Malvales</taxon>
        <taxon>Malvaceae</taxon>
        <taxon>Malvoideae</taxon>
        <taxon>Gossypium</taxon>
    </lineage>
</organism>
<gene>
    <name evidence="1" type="ORF">Gogos_002469</name>
</gene>
<dbReference type="Proteomes" id="UP000593579">
    <property type="component" value="Unassembled WGS sequence"/>
</dbReference>
<accession>A0A7J9CS98</accession>
<protein>
    <submittedName>
        <fullName evidence="1">Uncharacterized protein</fullName>
    </submittedName>
</protein>
<reference evidence="1 2" key="1">
    <citation type="journal article" date="2019" name="Genome Biol. Evol.">
        <title>Insights into the evolution of the New World diploid cottons (Gossypium, subgenus Houzingenia) based on genome sequencing.</title>
        <authorList>
            <person name="Grover C.E."/>
            <person name="Arick M.A. 2nd"/>
            <person name="Thrash A."/>
            <person name="Conover J.L."/>
            <person name="Sanders W.S."/>
            <person name="Peterson D.G."/>
            <person name="Frelichowski J.E."/>
            <person name="Scheffler J.A."/>
            <person name="Scheffler B.E."/>
            <person name="Wendel J.F."/>
        </authorList>
    </citation>
    <scope>NUCLEOTIDE SEQUENCE [LARGE SCALE GENOMIC DNA]</scope>
    <source>
        <strain evidence="1">5</strain>
        <tissue evidence="1">Leaf</tissue>
    </source>
</reference>
<feature type="non-terminal residue" evidence="1">
    <location>
        <position position="1"/>
    </location>
</feature>